<reference evidence="2" key="1">
    <citation type="submission" date="2021-09" db="EMBL/GenBank/DDBJ databases">
        <title>Fulvivirga sp. isolated from coastal sediment.</title>
        <authorList>
            <person name="Yu H."/>
        </authorList>
    </citation>
    <scope>NUCLEOTIDE SEQUENCE</scope>
    <source>
        <strain evidence="2">1062</strain>
    </source>
</reference>
<dbReference type="InterPro" id="IPR032710">
    <property type="entry name" value="NTF2-like_dom_sf"/>
</dbReference>
<accession>A0A9X1HMD3</accession>
<comment type="caution">
    <text evidence="2">The sequence shown here is derived from an EMBL/GenBank/DDBJ whole genome shotgun (WGS) entry which is preliminary data.</text>
</comment>
<dbReference type="RefSeq" id="WP_225696361.1">
    <property type="nucleotide sequence ID" value="NZ_JAIXNE010000001.1"/>
</dbReference>
<dbReference type="InterPro" id="IPR027843">
    <property type="entry name" value="DUF4440"/>
</dbReference>
<organism evidence="2 3">
    <name type="scientific">Fulvivirga sedimenti</name>
    <dbReference type="NCBI Taxonomy" id="2879465"/>
    <lineage>
        <taxon>Bacteria</taxon>
        <taxon>Pseudomonadati</taxon>
        <taxon>Bacteroidota</taxon>
        <taxon>Cytophagia</taxon>
        <taxon>Cytophagales</taxon>
        <taxon>Fulvivirgaceae</taxon>
        <taxon>Fulvivirga</taxon>
    </lineage>
</organism>
<keyword evidence="3" id="KW-1185">Reference proteome</keyword>
<proteinExistence type="predicted"/>
<dbReference type="PROSITE" id="PS51257">
    <property type="entry name" value="PROKAR_LIPOPROTEIN"/>
    <property type="match status" value="1"/>
</dbReference>
<dbReference type="Gene3D" id="3.10.450.50">
    <property type="match status" value="1"/>
</dbReference>
<evidence type="ECO:0000259" key="1">
    <source>
        <dbReference type="Pfam" id="PF14534"/>
    </source>
</evidence>
<dbReference type="SUPFAM" id="SSF54427">
    <property type="entry name" value="NTF2-like"/>
    <property type="match status" value="1"/>
</dbReference>
<gene>
    <name evidence="2" type="ORF">LDX50_00090</name>
</gene>
<sequence>MKHVSKLIYLFLIVSFITSCNNQSRNEEVIEEVMEEETAADIMKIIDAKNAEIVAHYKAGNIDEAAKHFADNVMQFPPNDAPISGIEEYKARWKESIGMGSWTFDLQVQEVKKSGDLAVERGTYTLGFEPNEGAPMPAFMDEGNYLVLWEKIDGDWKILWDAPVSTVPMPMPGGE</sequence>
<dbReference type="EMBL" id="JAIXNE010000001">
    <property type="protein sequence ID" value="MCA6073242.1"/>
    <property type="molecule type" value="Genomic_DNA"/>
</dbReference>
<evidence type="ECO:0000313" key="3">
    <source>
        <dbReference type="Proteomes" id="UP001139409"/>
    </source>
</evidence>
<dbReference type="Proteomes" id="UP001139409">
    <property type="component" value="Unassembled WGS sequence"/>
</dbReference>
<protein>
    <submittedName>
        <fullName evidence="2">DUF4440 domain-containing protein</fullName>
    </submittedName>
</protein>
<name>A0A9X1HMD3_9BACT</name>
<dbReference type="AlphaFoldDB" id="A0A9X1HMD3"/>
<evidence type="ECO:0000313" key="2">
    <source>
        <dbReference type="EMBL" id="MCA6073242.1"/>
    </source>
</evidence>
<feature type="domain" description="DUF4440" evidence="1">
    <location>
        <begin position="51"/>
        <end position="158"/>
    </location>
</feature>
<dbReference type="Pfam" id="PF14534">
    <property type="entry name" value="DUF4440"/>
    <property type="match status" value="1"/>
</dbReference>